<comment type="caution">
    <text evidence="9">The sequence shown here is derived from an EMBL/GenBank/DDBJ whole genome shotgun (WGS) entry which is preliminary data.</text>
</comment>
<dbReference type="PANTHER" id="PTHR11380:SF16">
    <property type="entry name" value="TRANSCRIPTION INITIATION PROTEIN SPT3 HOMOLOG"/>
    <property type="match status" value="1"/>
</dbReference>
<protein>
    <submittedName>
        <fullName evidence="9">TFIID-18kDa-domain-containing protein</fullName>
    </submittedName>
</protein>
<dbReference type="OrthoDB" id="66982at2759"/>
<evidence type="ECO:0000313" key="9">
    <source>
        <dbReference type="EMBL" id="KAF1848469.1"/>
    </source>
</evidence>
<keyword evidence="8" id="KW-0472">Membrane</keyword>
<feature type="region of interest" description="Disordered" evidence="7">
    <location>
        <begin position="392"/>
        <end position="423"/>
    </location>
</feature>
<evidence type="ECO:0000256" key="4">
    <source>
        <dbReference type="ARBA" id="ARBA00023163"/>
    </source>
</evidence>
<evidence type="ECO:0000256" key="7">
    <source>
        <dbReference type="SAM" id="MobiDB-lite"/>
    </source>
</evidence>
<proteinExistence type="inferred from homology"/>
<organism evidence="9 10">
    <name type="scientific">Cucurbitaria berberidis CBS 394.84</name>
    <dbReference type="NCBI Taxonomy" id="1168544"/>
    <lineage>
        <taxon>Eukaryota</taxon>
        <taxon>Fungi</taxon>
        <taxon>Dikarya</taxon>
        <taxon>Ascomycota</taxon>
        <taxon>Pezizomycotina</taxon>
        <taxon>Dothideomycetes</taxon>
        <taxon>Pleosporomycetidae</taxon>
        <taxon>Pleosporales</taxon>
        <taxon>Pleosporineae</taxon>
        <taxon>Cucurbitariaceae</taxon>
        <taxon>Cucurbitaria</taxon>
    </lineage>
</organism>
<dbReference type="GO" id="GO:0006357">
    <property type="term" value="P:regulation of transcription by RNA polymerase II"/>
    <property type="evidence" value="ECO:0007669"/>
    <property type="project" value="UniProtKB-ARBA"/>
</dbReference>
<keyword evidence="5" id="KW-0539">Nucleus</keyword>
<evidence type="ECO:0000256" key="1">
    <source>
        <dbReference type="ARBA" id="ARBA00004123"/>
    </source>
</evidence>
<keyword evidence="10" id="KW-1185">Reference proteome</keyword>
<feature type="transmembrane region" description="Helical" evidence="8">
    <location>
        <begin position="46"/>
        <end position="70"/>
    </location>
</feature>
<keyword evidence="8" id="KW-0812">Transmembrane</keyword>
<dbReference type="Gene3D" id="1.10.20.10">
    <property type="entry name" value="Histone, subunit A"/>
    <property type="match status" value="1"/>
</dbReference>
<dbReference type="RefSeq" id="XP_040791032.1">
    <property type="nucleotide sequence ID" value="XM_040937714.1"/>
</dbReference>
<evidence type="ECO:0000256" key="8">
    <source>
        <dbReference type="SAM" id="Phobius"/>
    </source>
</evidence>
<keyword evidence="3" id="KW-0010">Activator</keyword>
<comment type="similarity">
    <text evidence="6">Belongs to the SPT3 family.</text>
</comment>
<sequence>MQVFKIRPVAFSRFTFIMVWTSMSCSKLSAYTSCWLNTFIPSIVPSFTYISNLVAVLSFTFTLSSVYLSIVNIRASPQKLLHKLPIAHSVLPTYFLNHTPGIFSNLPSYCSAIMVFSKPLSPPRSRSSSPEQLLPFDIGLDLTIPQMMFVSGETGEPSPETTTLIESIVQDQVQHMLRECTALATRRGSKSISTDDLFMLIRHDRAKISRLRHFLQWKDVRRSVKDSDDKGGDAGADVGAGDADIAAGVVGAGSGPSGGPDAGKKAKRAKVDLVWDVHSFFSEFPPLMDDVEDEEEEEMNYATLKRLKNADERTKNMTREEYVHWSDCRQASFTYRKGKRFKEWAGFGLITDSKPSDDIIDILGFLTFEIVQTLTEEALKVKDAEDLYKKNHGGEQNRLKRKRERGLFDPPEEAREPVQPSHVQEGYRRLQRGGNKSRAMLNFTRNVHRAALKLVNLKAAIMIGIRGRKELGYGVYGFSIPMDGWHHGLRRICQAATCVHEDSSMRELNCSMQLVQ</sequence>
<gene>
    <name evidence="9" type="ORF">K460DRAFT_415023</name>
</gene>
<keyword evidence="4" id="KW-0804">Transcription</keyword>
<dbReference type="PROSITE" id="PS51257">
    <property type="entry name" value="PROKAR_LIPOPROTEIN"/>
    <property type="match status" value="1"/>
</dbReference>
<dbReference type="GO" id="GO:0005634">
    <property type="term" value="C:nucleus"/>
    <property type="evidence" value="ECO:0007669"/>
    <property type="project" value="UniProtKB-SubCell"/>
</dbReference>
<dbReference type="GO" id="GO:0046982">
    <property type="term" value="F:protein heterodimerization activity"/>
    <property type="evidence" value="ECO:0007669"/>
    <property type="project" value="InterPro"/>
</dbReference>
<dbReference type="PANTHER" id="PTHR11380">
    <property type="entry name" value="TRANSCRIPTION INITIATION FACTOR TFIID/SUPT3-RELATED"/>
    <property type="match status" value="1"/>
</dbReference>
<dbReference type="Pfam" id="PF02269">
    <property type="entry name" value="TFIID-18kDa"/>
    <property type="match status" value="1"/>
</dbReference>
<comment type="subcellular location">
    <subcellularLocation>
        <location evidence="1">Nucleus</location>
    </subcellularLocation>
</comment>
<evidence type="ECO:0000256" key="3">
    <source>
        <dbReference type="ARBA" id="ARBA00023159"/>
    </source>
</evidence>
<dbReference type="EMBL" id="ML976615">
    <property type="protein sequence ID" value="KAF1848469.1"/>
    <property type="molecule type" value="Genomic_DNA"/>
</dbReference>
<evidence type="ECO:0000256" key="5">
    <source>
        <dbReference type="ARBA" id="ARBA00023242"/>
    </source>
</evidence>
<evidence type="ECO:0000256" key="6">
    <source>
        <dbReference type="ARBA" id="ARBA00061274"/>
    </source>
</evidence>
<dbReference type="AlphaFoldDB" id="A0A9P4GNK2"/>
<dbReference type="GO" id="GO:0000124">
    <property type="term" value="C:SAGA complex"/>
    <property type="evidence" value="ECO:0007669"/>
    <property type="project" value="TreeGrafter"/>
</dbReference>
<dbReference type="InterPro" id="IPR009072">
    <property type="entry name" value="Histone-fold"/>
</dbReference>
<accession>A0A9P4GNK2</accession>
<dbReference type="SUPFAM" id="SSF47113">
    <property type="entry name" value="Histone-fold"/>
    <property type="match status" value="2"/>
</dbReference>
<dbReference type="GO" id="GO:0003712">
    <property type="term" value="F:transcription coregulator activity"/>
    <property type="evidence" value="ECO:0007669"/>
    <property type="project" value="TreeGrafter"/>
</dbReference>
<evidence type="ECO:0000256" key="2">
    <source>
        <dbReference type="ARBA" id="ARBA00023015"/>
    </source>
</evidence>
<dbReference type="CDD" id="cd22926">
    <property type="entry name" value="HFD_SPT3"/>
    <property type="match status" value="1"/>
</dbReference>
<keyword evidence="8" id="KW-1133">Transmembrane helix</keyword>
<evidence type="ECO:0000313" key="10">
    <source>
        <dbReference type="Proteomes" id="UP000800039"/>
    </source>
</evidence>
<name>A0A9P4GNK2_9PLEO</name>
<dbReference type="Proteomes" id="UP000800039">
    <property type="component" value="Unassembled WGS sequence"/>
</dbReference>
<reference evidence="9" key="1">
    <citation type="submission" date="2020-01" db="EMBL/GenBank/DDBJ databases">
        <authorList>
            <consortium name="DOE Joint Genome Institute"/>
            <person name="Haridas S."/>
            <person name="Albert R."/>
            <person name="Binder M."/>
            <person name="Bloem J."/>
            <person name="Labutti K."/>
            <person name="Salamov A."/>
            <person name="Andreopoulos B."/>
            <person name="Baker S.E."/>
            <person name="Barry K."/>
            <person name="Bills G."/>
            <person name="Bluhm B.H."/>
            <person name="Cannon C."/>
            <person name="Castanera R."/>
            <person name="Culley D.E."/>
            <person name="Daum C."/>
            <person name="Ezra D."/>
            <person name="Gonzalez J.B."/>
            <person name="Henrissat B."/>
            <person name="Kuo A."/>
            <person name="Liang C."/>
            <person name="Lipzen A."/>
            <person name="Lutzoni F."/>
            <person name="Magnuson J."/>
            <person name="Mondo S."/>
            <person name="Nolan M."/>
            <person name="Ohm R."/>
            <person name="Pangilinan J."/>
            <person name="Park H.-J."/>
            <person name="Ramirez L."/>
            <person name="Alfaro M."/>
            <person name="Sun H."/>
            <person name="Tritt A."/>
            <person name="Yoshinaga Y."/>
            <person name="Zwiers L.-H."/>
            <person name="Turgeon B.G."/>
            <person name="Goodwin S.B."/>
            <person name="Spatafora J.W."/>
            <person name="Crous P.W."/>
            <person name="Grigoriev I.V."/>
        </authorList>
    </citation>
    <scope>NUCLEOTIDE SEQUENCE</scope>
    <source>
        <strain evidence="9">CBS 394.84</strain>
    </source>
</reference>
<dbReference type="InterPro" id="IPR003195">
    <property type="entry name" value="TFIID_TAF13"/>
</dbReference>
<dbReference type="FunFam" id="1.10.20.10:FF:000023">
    <property type="entry name" value="transcription initiation protein SPT3 homolog"/>
    <property type="match status" value="1"/>
</dbReference>
<keyword evidence="2" id="KW-0805">Transcription regulation</keyword>
<dbReference type="GeneID" id="63854964"/>
<dbReference type="GO" id="GO:0006366">
    <property type="term" value="P:transcription by RNA polymerase II"/>
    <property type="evidence" value="ECO:0007669"/>
    <property type="project" value="InterPro"/>
</dbReference>